<dbReference type="PANTHER" id="PTHR37170">
    <property type="entry name" value="GLUTAREDOXIN-RELATED"/>
    <property type="match status" value="1"/>
</dbReference>
<dbReference type="Proteomes" id="UP000594121">
    <property type="component" value="Chromosome"/>
</dbReference>
<evidence type="ECO:0000313" key="3">
    <source>
        <dbReference type="EMBL" id="QOJ78304.1"/>
    </source>
</evidence>
<accession>A0A7L9FHA1</accession>
<evidence type="ECO:0000313" key="4">
    <source>
        <dbReference type="Proteomes" id="UP000594121"/>
    </source>
</evidence>
<proteinExistence type="inferred from homology"/>
<dbReference type="RefSeq" id="WP_192818276.1">
    <property type="nucleotide sequence ID" value="NZ_CP062310.1"/>
</dbReference>
<dbReference type="GeneID" id="59149417"/>
<dbReference type="EMBL" id="CP062310">
    <property type="protein sequence ID" value="QOJ78304.1"/>
    <property type="molecule type" value="Genomic_DNA"/>
</dbReference>
<feature type="domain" description="Thioredoxin-like fold" evidence="2">
    <location>
        <begin position="135"/>
        <end position="216"/>
    </location>
</feature>
<dbReference type="PROSITE" id="PS51354">
    <property type="entry name" value="GLUTAREDOXIN_2"/>
    <property type="match status" value="1"/>
</dbReference>
<evidence type="ECO:0000259" key="2">
    <source>
        <dbReference type="Pfam" id="PF13192"/>
    </source>
</evidence>
<dbReference type="InParanoid" id="A0A7L9FHA1"/>
<dbReference type="InterPro" id="IPR036249">
    <property type="entry name" value="Thioredoxin-like_sf"/>
</dbReference>
<reference evidence="3 4" key="1">
    <citation type="submission" date="2020-10" db="EMBL/GenBank/DDBJ databases">
        <title>Thermofilum lucidum 3507LT sp. nov. a novel member of Thermofilaceae family isolated from Chile hot spring, and proposal of description order Thermofilales.</title>
        <authorList>
            <person name="Zayulina K.S."/>
            <person name="Elcheninov A.G."/>
            <person name="Toshchakov S.V."/>
            <person name="Kublanov I.V."/>
        </authorList>
    </citation>
    <scope>NUCLEOTIDE SEQUENCE [LARGE SCALE GENOMIC DNA]</scope>
    <source>
        <strain evidence="3 4">3507LT</strain>
    </source>
</reference>
<dbReference type="Gene3D" id="3.40.30.10">
    <property type="entry name" value="Glutaredoxin"/>
    <property type="match status" value="2"/>
</dbReference>
<dbReference type="AlphaFoldDB" id="A0A7L9FHA1"/>
<name>A0A7L9FHA1_9CREN</name>
<dbReference type="PANTHER" id="PTHR37170:SF1">
    <property type="entry name" value="GLUTAREDOXIN-LIKE PROTEIN"/>
    <property type="match status" value="1"/>
</dbReference>
<dbReference type="CDD" id="cd02973">
    <property type="entry name" value="TRX_GRX_like"/>
    <property type="match status" value="1"/>
</dbReference>
<gene>
    <name evidence="3" type="ORF">IG193_05935</name>
</gene>
<organism evidence="3 4">
    <name type="scientific">Infirmifilum lucidum</name>
    <dbReference type="NCBI Taxonomy" id="2776706"/>
    <lineage>
        <taxon>Archaea</taxon>
        <taxon>Thermoproteota</taxon>
        <taxon>Thermoprotei</taxon>
        <taxon>Thermofilales</taxon>
        <taxon>Thermofilaceae</taxon>
        <taxon>Infirmifilum</taxon>
    </lineage>
</organism>
<dbReference type="InterPro" id="IPR011903">
    <property type="entry name" value="TON_0319-like"/>
</dbReference>
<keyword evidence="4" id="KW-1185">Reference proteome</keyword>
<dbReference type="InterPro" id="IPR012336">
    <property type="entry name" value="Thioredoxin-like_fold"/>
</dbReference>
<dbReference type="KEGG" id="thel:IG193_05935"/>
<sequence>MPVEYDEELVSELTRMFAGLKNPVIIRYFRDPEAECMYCDDTEQILELVNKTSNGKVKIEKYSSRDPEARKYNIPMFPAILIHGVDEWNIRYFGIPAGYEFGAFVEDILDASTGKLEIDPKLAELLNKYVVSPTRIMIFVTPTCPYCPLAVRASHRFAMVNKNIYGDMIEALEFSDLADMYGVYAVPKNVIQVNGEDRVEFEGAAPDPYFVAKILEAYSIELPQELREAIAGIGIEETVSEVEEHEHHHHH</sequence>
<dbReference type="Pfam" id="PF13192">
    <property type="entry name" value="Thioredoxin_3"/>
    <property type="match status" value="1"/>
</dbReference>
<dbReference type="SUPFAM" id="SSF52833">
    <property type="entry name" value="Thioredoxin-like"/>
    <property type="match status" value="2"/>
</dbReference>
<comment type="similarity">
    <text evidence="1">Belongs to the glutaredoxin family.</text>
</comment>
<dbReference type="NCBIfam" id="TIGR02187">
    <property type="entry name" value="PDO_seleno_TRX"/>
    <property type="match status" value="1"/>
</dbReference>
<evidence type="ECO:0000256" key="1">
    <source>
        <dbReference type="ARBA" id="ARBA00007787"/>
    </source>
</evidence>
<protein>
    <submittedName>
        <fullName evidence="3">Thioredoxin family protein</fullName>
    </submittedName>
</protein>